<dbReference type="Pfam" id="PF00534">
    <property type="entry name" value="Glycos_transf_1"/>
    <property type="match status" value="1"/>
</dbReference>
<feature type="domain" description="Glycosyl transferase family 1" evidence="2">
    <location>
        <begin position="127"/>
        <end position="277"/>
    </location>
</feature>
<name>A0A239L0Q3_9BURK</name>
<dbReference type="GO" id="GO:0016757">
    <property type="term" value="F:glycosyltransferase activity"/>
    <property type="evidence" value="ECO:0007669"/>
    <property type="project" value="InterPro"/>
</dbReference>
<organism evidence="3 4">
    <name type="scientific">Noviherbaspirillum humi</name>
    <dbReference type="NCBI Taxonomy" id="1688639"/>
    <lineage>
        <taxon>Bacteria</taxon>
        <taxon>Pseudomonadati</taxon>
        <taxon>Pseudomonadota</taxon>
        <taxon>Betaproteobacteria</taxon>
        <taxon>Burkholderiales</taxon>
        <taxon>Oxalobacteraceae</taxon>
        <taxon>Noviherbaspirillum</taxon>
    </lineage>
</organism>
<dbReference type="CDD" id="cd03801">
    <property type="entry name" value="GT4_PimA-like"/>
    <property type="match status" value="1"/>
</dbReference>
<evidence type="ECO:0000259" key="2">
    <source>
        <dbReference type="Pfam" id="PF00534"/>
    </source>
</evidence>
<dbReference type="SUPFAM" id="SSF53756">
    <property type="entry name" value="UDP-Glycosyltransferase/glycogen phosphorylase"/>
    <property type="match status" value="1"/>
</dbReference>
<dbReference type="EMBL" id="FZOT01000018">
    <property type="protein sequence ID" value="SNT23124.1"/>
    <property type="molecule type" value="Genomic_DNA"/>
</dbReference>
<dbReference type="InterPro" id="IPR027627">
    <property type="entry name" value="Glycosyltransferase_put"/>
</dbReference>
<reference evidence="3 4" key="1">
    <citation type="submission" date="2017-06" db="EMBL/GenBank/DDBJ databases">
        <authorList>
            <person name="Kim H.J."/>
            <person name="Triplett B.A."/>
        </authorList>
    </citation>
    <scope>NUCLEOTIDE SEQUENCE [LARGE SCALE GENOMIC DNA]</scope>
    <source>
        <strain evidence="3 4">U15</strain>
    </source>
</reference>
<accession>A0A239L0Q3</accession>
<sequence length="310" mass="33803">MANANNGNWQTASRWARFLEPDCRVSLLPAWQGEACDALIALHARRSAPSIFEFASACPTLPLVTVLTGTDLYRDILDDDDAKRSLALSTRLVVLQEDGLRRLDPLLRGKTTVIYQSAPALPPIEASERSREVIMIGHLREEKCPQTFMQAAERVTAPGVAMIHVGGALEPELGKRAEATARRLPHYRWLGNLPHDQTRERLRRSLAMAIASRMEGGANVIIEAVTSGVPVLASDIPGNRGMLGDGYAGYFPPGDSAALARLIDRVAADDAFLALLRAQCAARAGLFAPERERAALRQLLDNLIFPDPAR</sequence>
<dbReference type="Proteomes" id="UP000198284">
    <property type="component" value="Unassembled WGS sequence"/>
</dbReference>
<dbReference type="PANTHER" id="PTHR46401:SF2">
    <property type="entry name" value="GLYCOSYLTRANSFERASE WBBK-RELATED"/>
    <property type="match status" value="1"/>
</dbReference>
<keyword evidence="1 3" id="KW-0808">Transferase</keyword>
<dbReference type="PANTHER" id="PTHR46401">
    <property type="entry name" value="GLYCOSYLTRANSFERASE WBBK-RELATED"/>
    <property type="match status" value="1"/>
</dbReference>
<evidence type="ECO:0000313" key="4">
    <source>
        <dbReference type="Proteomes" id="UP000198284"/>
    </source>
</evidence>
<protein>
    <submittedName>
        <fullName evidence="3">Putative glycosyltransferase, TIGR04348 family</fullName>
    </submittedName>
</protein>
<keyword evidence="4" id="KW-1185">Reference proteome</keyword>
<dbReference type="NCBIfam" id="TIGR04348">
    <property type="entry name" value="selenoneine biosynthesis selenosugar synthase SenB"/>
    <property type="match status" value="1"/>
</dbReference>
<dbReference type="Gene3D" id="3.40.50.2000">
    <property type="entry name" value="Glycogen Phosphorylase B"/>
    <property type="match status" value="1"/>
</dbReference>
<proteinExistence type="predicted"/>
<gene>
    <name evidence="3" type="ORF">SAMN06265795_11822</name>
</gene>
<evidence type="ECO:0000313" key="3">
    <source>
        <dbReference type="EMBL" id="SNT23124.1"/>
    </source>
</evidence>
<dbReference type="AlphaFoldDB" id="A0A239L0Q3"/>
<evidence type="ECO:0000256" key="1">
    <source>
        <dbReference type="ARBA" id="ARBA00022679"/>
    </source>
</evidence>
<dbReference type="InterPro" id="IPR001296">
    <property type="entry name" value="Glyco_trans_1"/>
</dbReference>